<proteinExistence type="predicted"/>
<name>A0A3S5A0M9_9PLAT</name>
<keyword evidence="2" id="KW-1185">Reference proteome</keyword>
<dbReference type="AlphaFoldDB" id="A0A3S5A0M9"/>
<accession>A0A3S5A0M9</accession>
<organism evidence="1 2">
    <name type="scientific">Protopolystoma xenopodis</name>
    <dbReference type="NCBI Taxonomy" id="117903"/>
    <lineage>
        <taxon>Eukaryota</taxon>
        <taxon>Metazoa</taxon>
        <taxon>Spiralia</taxon>
        <taxon>Lophotrochozoa</taxon>
        <taxon>Platyhelminthes</taxon>
        <taxon>Monogenea</taxon>
        <taxon>Polyopisthocotylea</taxon>
        <taxon>Polystomatidea</taxon>
        <taxon>Polystomatidae</taxon>
        <taxon>Protopolystoma</taxon>
    </lineage>
</organism>
<dbReference type="EMBL" id="CAAALY010004727">
    <property type="protein sequence ID" value="VEL08779.1"/>
    <property type="molecule type" value="Genomic_DNA"/>
</dbReference>
<evidence type="ECO:0000313" key="2">
    <source>
        <dbReference type="Proteomes" id="UP000784294"/>
    </source>
</evidence>
<protein>
    <submittedName>
        <fullName evidence="1">Uncharacterized protein</fullName>
    </submittedName>
</protein>
<sequence length="156" mass="17854">MQITHTEDTTRRKYRQLVSHWIESNHANLVIQFVKRVAFILPGRTVPTKPLSLTLAIGHNAKGVCNHRKILLKHPLCRWLYRPYPPLLYNQTGGAQRNEAGEAALLHHWAMSVHRNGHFCLGQLVAGKSFDSHSQFPLRVDILEAYFNVNVCAFVH</sequence>
<evidence type="ECO:0000313" key="1">
    <source>
        <dbReference type="EMBL" id="VEL08779.1"/>
    </source>
</evidence>
<comment type="caution">
    <text evidence="1">The sequence shown here is derived from an EMBL/GenBank/DDBJ whole genome shotgun (WGS) entry which is preliminary data.</text>
</comment>
<dbReference type="Proteomes" id="UP000784294">
    <property type="component" value="Unassembled WGS sequence"/>
</dbReference>
<reference evidence="1" key="1">
    <citation type="submission" date="2018-11" db="EMBL/GenBank/DDBJ databases">
        <authorList>
            <consortium name="Pathogen Informatics"/>
        </authorList>
    </citation>
    <scope>NUCLEOTIDE SEQUENCE</scope>
</reference>
<gene>
    <name evidence="1" type="ORF">PXEA_LOCUS2219</name>
</gene>